<feature type="region of interest" description="Disordered" evidence="6">
    <location>
        <begin position="363"/>
        <end position="396"/>
    </location>
</feature>
<dbReference type="InterPro" id="IPR031315">
    <property type="entry name" value="LNS2/PITP"/>
</dbReference>
<dbReference type="GO" id="GO:0032869">
    <property type="term" value="P:cellular response to insulin stimulus"/>
    <property type="evidence" value="ECO:0007669"/>
    <property type="project" value="TreeGrafter"/>
</dbReference>
<dbReference type="GO" id="GO:0005634">
    <property type="term" value="C:nucleus"/>
    <property type="evidence" value="ECO:0007669"/>
    <property type="project" value="TreeGrafter"/>
</dbReference>
<comment type="cofactor">
    <cofactor evidence="2">
        <name>Mg(2+)</name>
        <dbReference type="ChEBI" id="CHEBI:18420"/>
    </cofactor>
</comment>
<dbReference type="GO" id="GO:0008195">
    <property type="term" value="F:phosphatidate phosphatase activity"/>
    <property type="evidence" value="ECO:0007669"/>
    <property type="project" value="UniProtKB-EC"/>
</dbReference>
<evidence type="ECO:0000259" key="7">
    <source>
        <dbReference type="SMART" id="SM00775"/>
    </source>
</evidence>
<dbReference type="GO" id="GO:0009062">
    <property type="term" value="P:fatty acid catabolic process"/>
    <property type="evidence" value="ECO:0007669"/>
    <property type="project" value="TreeGrafter"/>
</dbReference>
<comment type="caution">
    <text evidence="8">The sequence shown here is derived from an EMBL/GenBank/DDBJ whole genome shotgun (WGS) entry which is preliminary data.</text>
</comment>
<accession>A0A8K1GKX9</accession>
<feature type="compositionally biased region" description="Polar residues" evidence="6">
    <location>
        <begin position="425"/>
        <end position="448"/>
    </location>
</feature>
<dbReference type="PANTHER" id="PTHR12181">
    <property type="entry name" value="LIPIN"/>
    <property type="match status" value="1"/>
</dbReference>
<dbReference type="SMART" id="SM00775">
    <property type="entry name" value="LNS2"/>
    <property type="match status" value="1"/>
</dbReference>
<dbReference type="EC" id="3.1.3.4" evidence="4"/>
<dbReference type="Proteomes" id="UP000796761">
    <property type="component" value="Unassembled WGS sequence"/>
</dbReference>
<dbReference type="EMBL" id="SWJQ01000178">
    <property type="protein sequence ID" value="TRZ19599.1"/>
    <property type="molecule type" value="Genomic_DNA"/>
</dbReference>
<dbReference type="SUPFAM" id="SSF56784">
    <property type="entry name" value="HAD-like"/>
    <property type="match status" value="1"/>
</dbReference>
<evidence type="ECO:0000313" key="9">
    <source>
        <dbReference type="Proteomes" id="UP000796761"/>
    </source>
</evidence>
<organism evidence="8 9">
    <name type="scientific">Zosterops borbonicus</name>
    <dbReference type="NCBI Taxonomy" id="364589"/>
    <lineage>
        <taxon>Eukaryota</taxon>
        <taxon>Metazoa</taxon>
        <taxon>Chordata</taxon>
        <taxon>Craniata</taxon>
        <taxon>Vertebrata</taxon>
        <taxon>Euteleostomi</taxon>
        <taxon>Archelosauria</taxon>
        <taxon>Archosauria</taxon>
        <taxon>Dinosauria</taxon>
        <taxon>Saurischia</taxon>
        <taxon>Theropoda</taxon>
        <taxon>Coelurosauria</taxon>
        <taxon>Aves</taxon>
        <taxon>Neognathae</taxon>
        <taxon>Neoaves</taxon>
        <taxon>Telluraves</taxon>
        <taxon>Australaves</taxon>
        <taxon>Passeriformes</taxon>
        <taxon>Sylvioidea</taxon>
        <taxon>Zosteropidae</taxon>
        <taxon>Zosterops</taxon>
    </lineage>
</organism>
<evidence type="ECO:0000256" key="4">
    <source>
        <dbReference type="ARBA" id="ARBA00012638"/>
    </source>
</evidence>
<proteinExistence type="inferred from homology"/>
<dbReference type="InterPro" id="IPR013209">
    <property type="entry name" value="LNS2"/>
</dbReference>
<dbReference type="GO" id="GO:0003713">
    <property type="term" value="F:transcription coactivator activity"/>
    <property type="evidence" value="ECO:0007669"/>
    <property type="project" value="TreeGrafter"/>
</dbReference>
<feature type="region of interest" description="Disordered" evidence="6">
    <location>
        <begin position="420"/>
        <end position="448"/>
    </location>
</feature>
<dbReference type="InterPro" id="IPR007651">
    <property type="entry name" value="Lipin_N"/>
</dbReference>
<dbReference type="AlphaFoldDB" id="A0A8K1GKX9"/>
<dbReference type="Pfam" id="PF08235">
    <property type="entry name" value="LNS2"/>
    <property type="match status" value="1"/>
</dbReference>
<gene>
    <name evidence="8" type="ORF">HGM15179_007467</name>
</gene>
<feature type="domain" description="LNS2/PITP" evidence="7">
    <location>
        <begin position="611"/>
        <end position="766"/>
    </location>
</feature>
<keyword evidence="5" id="KW-0378">Hydrolase</keyword>
<protein>
    <recommendedName>
        <fullName evidence="4">phosphatidate phosphatase</fullName>
        <ecNumber evidence="4">3.1.3.4</ecNumber>
    </recommendedName>
</protein>
<dbReference type="Pfam" id="PF16876">
    <property type="entry name" value="Lipin_mid"/>
    <property type="match status" value="1"/>
</dbReference>
<dbReference type="GO" id="GO:0019432">
    <property type="term" value="P:triglyceride biosynthetic process"/>
    <property type="evidence" value="ECO:0007669"/>
    <property type="project" value="TreeGrafter"/>
</dbReference>
<evidence type="ECO:0000256" key="6">
    <source>
        <dbReference type="SAM" id="MobiDB-lite"/>
    </source>
</evidence>
<comment type="catalytic activity">
    <reaction evidence="1">
        <text>a 1,2-diacyl-sn-glycero-3-phosphate + H2O = a 1,2-diacyl-sn-glycerol + phosphate</text>
        <dbReference type="Rhea" id="RHEA:27429"/>
        <dbReference type="ChEBI" id="CHEBI:15377"/>
        <dbReference type="ChEBI" id="CHEBI:17815"/>
        <dbReference type="ChEBI" id="CHEBI:43474"/>
        <dbReference type="ChEBI" id="CHEBI:58608"/>
        <dbReference type="EC" id="3.1.3.4"/>
    </reaction>
    <physiologicalReaction direction="left-to-right" evidence="1">
        <dbReference type="Rhea" id="RHEA:27430"/>
    </physiologicalReaction>
</comment>
<evidence type="ECO:0000256" key="5">
    <source>
        <dbReference type="ARBA" id="ARBA00022801"/>
    </source>
</evidence>
<feature type="region of interest" description="Disordered" evidence="6">
    <location>
        <begin position="154"/>
        <end position="221"/>
    </location>
</feature>
<dbReference type="InterPro" id="IPR036412">
    <property type="entry name" value="HAD-like_sf"/>
</dbReference>
<name>A0A8K1GKX9_9PASS</name>
<keyword evidence="9" id="KW-1185">Reference proteome</keyword>
<evidence type="ECO:0000256" key="1">
    <source>
        <dbReference type="ARBA" id="ARBA00001180"/>
    </source>
</evidence>
<feature type="compositionally biased region" description="Basic residues" evidence="6">
    <location>
        <begin position="154"/>
        <end position="166"/>
    </location>
</feature>
<evidence type="ECO:0000313" key="8">
    <source>
        <dbReference type="EMBL" id="TRZ19599.1"/>
    </source>
</evidence>
<comment type="similarity">
    <text evidence="3">Belongs to the lipin family.</text>
</comment>
<evidence type="ECO:0000256" key="3">
    <source>
        <dbReference type="ARBA" id="ARBA00005476"/>
    </source>
</evidence>
<reference evidence="8" key="1">
    <citation type="submission" date="2019-04" db="EMBL/GenBank/DDBJ databases">
        <title>Genome assembly of Zosterops borbonicus 15179.</title>
        <authorList>
            <person name="Leroy T."/>
            <person name="Anselmetti Y."/>
            <person name="Tilak M.-K."/>
            <person name="Nabholz B."/>
        </authorList>
    </citation>
    <scope>NUCLEOTIDE SEQUENCE</scope>
    <source>
        <strain evidence="8">HGM_15179</strain>
        <tissue evidence="8">Muscle</tissue>
    </source>
</reference>
<dbReference type="PANTHER" id="PTHR12181:SF62">
    <property type="entry name" value="PHOSPHATIDATE PHOSPHATASE LPIN3"/>
    <property type="match status" value="1"/>
</dbReference>
<feature type="compositionally biased region" description="Basic and acidic residues" evidence="6">
    <location>
        <begin position="380"/>
        <end position="391"/>
    </location>
</feature>
<dbReference type="OrthoDB" id="4567at2759"/>
<feature type="compositionally biased region" description="Acidic residues" evidence="6">
    <location>
        <begin position="171"/>
        <end position="181"/>
    </location>
</feature>
<dbReference type="GO" id="GO:0045944">
    <property type="term" value="P:positive regulation of transcription by RNA polymerase II"/>
    <property type="evidence" value="ECO:0007669"/>
    <property type="project" value="TreeGrafter"/>
</dbReference>
<dbReference type="Pfam" id="PF04571">
    <property type="entry name" value="Lipin_N"/>
    <property type="match status" value="1"/>
</dbReference>
<evidence type="ECO:0000256" key="2">
    <source>
        <dbReference type="ARBA" id="ARBA00001946"/>
    </source>
</evidence>
<dbReference type="InterPro" id="IPR026058">
    <property type="entry name" value="LIPIN"/>
</dbReference>
<sequence length="810" mass="89600">MAQLGICCRGMGVQVKLSQTMNYVGQLAESILGTMKELYQDLNSATLSGSIDVVVVRQPDNSFKCSPFHVRFGKLGVLRSKEKVVDIEINGEPVDLHMKLGDNGEAFFVEESEEYEGSIPSYLCTSPISKKRSSNYAFPSSRGLEVTGTGVILPKRRRRKRRPKKKLVLDFDSDSNGESESEMTIKKPPELPAPSDAVVKPLGSVMPTHQSSPKSDSELEIKPQESFAVGAESRLKWIWGKLPQVNKFVRVKPAKSTKSIAPAATTTSATPVPVDEATSLVATSEHLGRDSSPAELQGIPCSLAVPVTEPTVAPQAGNSISRLKDILHAVRANRFLGAYSVPQEKQKGDVNAVPEVQADVEPFEGATAPRQADSEGPESQLERQRRQESIESPHLGPTAMYVEDLSKQDSQPVALCFHKSDTEQSLRPVTNPSNPLPSTLPANSPMDSDSMPTVALSLCGGLRGNRQISHEKFMEHMVSYQQFAENPRLVSDPNLVIMINKNIIEELVKEKTPKRDRRPWFSWRRREFPTEGVCLQQALGSLAWLGGSLASGKHCSGVNWCWCYTFAAPLPQGRLNLQDGPNEVAFSVTTQYQGTCRCEATIYLWNWNEKVVISDIDGTITKSDALGHILPQLGKDWTHRGIVKLFHKIHLNGYKFLYCSARAIGMADITKGYLKWVNEQGCGLPMGPMLLSPSSLLSAFHREVIEKKPEVFKVTCLTDIRKLFATKSPFYAGFGNRPNDVYAYKQVGLPESRIFTVNPKGELIQELTKDQKSTYERLLELVEVFFPPVGQRKSAALAFPDYSHFAYSTA</sequence>
<dbReference type="InterPro" id="IPR031703">
    <property type="entry name" value="Lipin_mid"/>
</dbReference>